<feature type="binding site" evidence="2">
    <location>
        <position position="349"/>
    </location>
    <ligand>
        <name>FAD</name>
        <dbReference type="ChEBI" id="CHEBI:57692"/>
    </ligand>
</feature>
<evidence type="ECO:0000313" key="3">
    <source>
        <dbReference type="EMBL" id="EWH08248.1"/>
    </source>
</evidence>
<dbReference type="InterPro" id="IPR006905">
    <property type="entry name" value="Flavin_halogenase"/>
</dbReference>
<evidence type="ECO:0000313" key="4">
    <source>
        <dbReference type="Proteomes" id="UP000019276"/>
    </source>
</evidence>
<dbReference type="Gene3D" id="3.50.50.60">
    <property type="entry name" value="FAD/NAD(P)-binding domain"/>
    <property type="match status" value="1"/>
</dbReference>
<dbReference type="PATRIC" id="fig|1328313.3.peg.3747"/>
<dbReference type="InterPro" id="IPR033856">
    <property type="entry name" value="Trp_halogen"/>
</dbReference>
<feature type="active site" evidence="1">
    <location>
        <position position="90"/>
    </location>
</feature>
<dbReference type="Pfam" id="PF04820">
    <property type="entry name" value="Trp_halogenase"/>
    <property type="match status" value="1"/>
</dbReference>
<comment type="caution">
    <text evidence="3">The sequence shown here is derived from an EMBL/GenBank/DDBJ whole genome shotgun (WGS) entry which is preliminary data.</text>
</comment>
<dbReference type="GO" id="GO:0004497">
    <property type="term" value="F:monooxygenase activity"/>
    <property type="evidence" value="ECO:0007669"/>
    <property type="project" value="InterPro"/>
</dbReference>
<feature type="binding site" evidence="2">
    <location>
        <position position="358"/>
    </location>
    <ligand>
        <name>L-tryptophan</name>
        <dbReference type="ChEBI" id="CHEBI:57912"/>
    </ligand>
</feature>
<dbReference type="AlphaFoldDB" id="W7QJC1"/>
<feature type="binding site" evidence="2">
    <location>
        <position position="90"/>
    </location>
    <ligand>
        <name>7-chloro-L-tryptophan</name>
        <dbReference type="ChEBI" id="CHEBI:58713"/>
    </ligand>
</feature>
<sequence length="507" mass="57635">MLLLTFDYGPGVVMQLKNQKILIVGGGTSGWMAASLLAKKWPNCQIKLIESQNIGTVGVGEGSTPYIKQFFNALEIEESDWMPFCNATYKNGIEFINWSTQPGYNRYFHAFLSDLDEQHTPLFEQATLNRRQGQAVKAHPDGYFFLQTLAQQHRQPTLEVQSNNNAAPHNIYAYHFDSGKLAEYLKQYCLNLGVEHQFVDIETVELAGNGEIAAVIAKDKCRFEADLYLDCTGFSSLLIEKTLKERFISFDENLYNDRAVTVASKAQMHYQPQTTSTALTNGWAWQIPLTSRTGNGYVYSSKYISDEQATQELIEFVGRDNLIGEPRVIPMKVGRVERAWVKNCVAIGLSQGFIEPLEATGLHFIQTSIESFILLYELGEGSAEYRQVYNREIEHVFERVRDYIVSHYLTNSRNDTEYWRVCRDKINISDTLDGLMRQWCSGKDFKAALKKAELDHIYPSASWHMLLAGMGFLPPIDGAHRLSDSEKRTLAQIAEVHQQHINVYGKT</sequence>
<protein>
    <submittedName>
        <fullName evidence="3">NAD(FAD)-dependent dehydrogenase</fullName>
    </submittedName>
</protein>
<dbReference type="GO" id="GO:0000166">
    <property type="term" value="F:nucleotide binding"/>
    <property type="evidence" value="ECO:0007669"/>
    <property type="project" value="UniProtKB-KW"/>
</dbReference>
<dbReference type="Proteomes" id="UP000019276">
    <property type="component" value="Unassembled WGS sequence"/>
</dbReference>
<keyword evidence="2" id="KW-0274">FAD</keyword>
<reference evidence="3 4" key="1">
    <citation type="journal article" date="2014" name="Genome Announc.">
        <title>Draft Genome Sequence of the Agar-Degrading Bacterium Catenovulum sp. Strain DS-2, Isolated from Intestines of Haliotis diversicolor.</title>
        <authorList>
            <person name="Shan D."/>
            <person name="Li X."/>
            <person name="Gu Z."/>
            <person name="Wei G."/>
            <person name="Gao Z."/>
            <person name="Shao Z."/>
        </authorList>
    </citation>
    <scope>NUCLEOTIDE SEQUENCE [LARGE SCALE GENOMIC DNA]</scope>
    <source>
        <strain evidence="3 4">DS-2</strain>
    </source>
</reference>
<dbReference type="PANTHER" id="PTHR43747:SF4">
    <property type="entry name" value="FLAVIN-DEPENDENT TRYPTOPHAN HALOGENASE"/>
    <property type="match status" value="1"/>
</dbReference>
<name>W7QJC1_9ALTE</name>
<dbReference type="InterPro" id="IPR050816">
    <property type="entry name" value="Flavin-dep_Halogenase_NPB"/>
</dbReference>
<evidence type="ECO:0000256" key="1">
    <source>
        <dbReference type="PIRSR" id="PIRSR011396-1"/>
    </source>
</evidence>
<keyword evidence="2" id="KW-0285">Flavoprotein</keyword>
<dbReference type="InterPro" id="IPR036188">
    <property type="entry name" value="FAD/NAD-bd_sf"/>
</dbReference>
<accession>W7QJC1</accession>
<dbReference type="eggNOG" id="COG0654">
    <property type="taxonomic scope" value="Bacteria"/>
</dbReference>
<gene>
    <name evidence="3" type="ORF">DS2_18333</name>
</gene>
<dbReference type="PANTHER" id="PTHR43747">
    <property type="entry name" value="FAD-BINDING PROTEIN"/>
    <property type="match status" value="1"/>
</dbReference>
<dbReference type="SUPFAM" id="SSF51905">
    <property type="entry name" value="FAD/NAD(P)-binding domain"/>
    <property type="match status" value="1"/>
</dbReference>
<dbReference type="PIRSF" id="PIRSF011396">
    <property type="entry name" value="Trp_halogenase"/>
    <property type="match status" value="1"/>
</dbReference>
<keyword evidence="2" id="KW-0547">Nucleotide-binding</keyword>
<keyword evidence="4" id="KW-1185">Reference proteome</keyword>
<organism evidence="3 4">
    <name type="scientific">Catenovulum agarivorans DS-2</name>
    <dbReference type="NCBI Taxonomy" id="1328313"/>
    <lineage>
        <taxon>Bacteria</taxon>
        <taxon>Pseudomonadati</taxon>
        <taxon>Pseudomonadota</taxon>
        <taxon>Gammaproteobacteria</taxon>
        <taxon>Alteromonadales</taxon>
        <taxon>Alteromonadaceae</taxon>
        <taxon>Catenovulum</taxon>
    </lineage>
</organism>
<evidence type="ECO:0000256" key="2">
    <source>
        <dbReference type="PIRSR" id="PIRSR011396-2"/>
    </source>
</evidence>
<dbReference type="SMR" id="W7QJC1"/>
<proteinExistence type="predicted"/>
<dbReference type="STRING" id="1328313.DS2_18333"/>
<dbReference type="EMBL" id="ARZY01000056">
    <property type="protein sequence ID" value="EWH08248.1"/>
    <property type="molecule type" value="Genomic_DNA"/>
</dbReference>